<gene>
    <name evidence="1" type="ORF">FOYG_10805</name>
</gene>
<dbReference type="AlphaFoldDB" id="W9HV04"/>
<protein>
    <submittedName>
        <fullName evidence="1">Uncharacterized protein</fullName>
    </submittedName>
</protein>
<accession>W9HV04</accession>
<organism evidence="1 2">
    <name type="scientific">Fusarium oxysporum NRRL 32931</name>
    <dbReference type="NCBI Taxonomy" id="660029"/>
    <lineage>
        <taxon>Eukaryota</taxon>
        <taxon>Fungi</taxon>
        <taxon>Dikarya</taxon>
        <taxon>Ascomycota</taxon>
        <taxon>Pezizomycotina</taxon>
        <taxon>Sordariomycetes</taxon>
        <taxon>Hypocreomycetidae</taxon>
        <taxon>Hypocreales</taxon>
        <taxon>Nectriaceae</taxon>
        <taxon>Fusarium</taxon>
        <taxon>Fusarium oxysporum species complex</taxon>
    </lineage>
</organism>
<proteinExistence type="predicted"/>
<evidence type="ECO:0000313" key="1">
    <source>
        <dbReference type="EMBL" id="EWY86182.1"/>
    </source>
</evidence>
<dbReference type="EMBL" id="JH717845">
    <property type="protein sequence ID" value="EWY86182.1"/>
    <property type="molecule type" value="Genomic_DNA"/>
</dbReference>
<dbReference type="HOGENOM" id="CLU_2236672_0_0_1"/>
<dbReference type="Proteomes" id="UP000030753">
    <property type="component" value="Unassembled WGS sequence"/>
</dbReference>
<sequence>MVGVLPSFQKLSLLSRLLRITITSLCINNLCILAAKNTILTLNYRPPLPQTSHLELRDRMQISTITQLSVTDKVHPHGVLLQPLQAAMPSIPCEWSLLRNRNFVK</sequence>
<reference evidence="1 2" key="1">
    <citation type="submission" date="2011-06" db="EMBL/GenBank/DDBJ databases">
        <title>The Genome Sequence of Fusarium oxysporum FOSC 3-a.</title>
        <authorList>
            <consortium name="The Broad Institute Genome Sequencing Platform"/>
            <person name="Ma L.-J."/>
            <person name="Gale L.R."/>
            <person name="Schwartz D.C."/>
            <person name="Zhou S."/>
            <person name="Corby-Kistler H."/>
            <person name="Young S.K."/>
            <person name="Zeng Q."/>
            <person name="Gargeya S."/>
            <person name="Fitzgerald M."/>
            <person name="Haas B."/>
            <person name="Abouelleil A."/>
            <person name="Alvarado L."/>
            <person name="Arachchi H.M."/>
            <person name="Berlin A."/>
            <person name="Brown A."/>
            <person name="Chapman S.B."/>
            <person name="Chen Z."/>
            <person name="Dunbar C."/>
            <person name="Freedman E."/>
            <person name="Gearin G."/>
            <person name="Gellesch M."/>
            <person name="Goldberg J."/>
            <person name="Griggs A."/>
            <person name="Gujja S."/>
            <person name="Heiman D."/>
            <person name="Howarth C."/>
            <person name="Larson L."/>
            <person name="Lui A."/>
            <person name="MacDonald P.J.P."/>
            <person name="Mehta T."/>
            <person name="Montmayeur A."/>
            <person name="Murphy C."/>
            <person name="Neiman D."/>
            <person name="Pearson M."/>
            <person name="Priest M."/>
            <person name="Roberts A."/>
            <person name="Saif S."/>
            <person name="Shea T."/>
            <person name="Shenoy N."/>
            <person name="Sisk P."/>
            <person name="Stolte C."/>
            <person name="Sykes S."/>
            <person name="Wortman J."/>
            <person name="Nusbaum C."/>
            <person name="Birren B."/>
        </authorList>
    </citation>
    <scope>NUCLEOTIDE SEQUENCE [LARGE SCALE GENOMIC DNA]</scope>
    <source>
        <strain evidence="2">FOSC 3-a</strain>
    </source>
</reference>
<evidence type="ECO:0000313" key="2">
    <source>
        <dbReference type="Proteomes" id="UP000030753"/>
    </source>
</evidence>
<name>W9HV04_FUSOX</name>